<reference evidence="2 3" key="1">
    <citation type="submission" date="2019-12" db="EMBL/GenBank/DDBJ databases">
        <title>Engineering Photorhabdus to improve their lethality against agricultural pests.</title>
        <authorList>
            <person name="Machado R.A.R."/>
        </authorList>
    </citation>
    <scope>NUCLEOTIDE SEQUENCE [LARGE SCALE GENOMIC DNA]</scope>
    <source>
        <strain evidence="2 3">M-HU2</strain>
    </source>
</reference>
<accession>A0ABX0B0V6</accession>
<keyword evidence="3" id="KW-1185">Reference proteome</keyword>
<organism evidence="2 3">
    <name type="scientific">Photorhabdus kayaii</name>
    <dbReference type="NCBI Taxonomy" id="230088"/>
    <lineage>
        <taxon>Bacteria</taxon>
        <taxon>Pseudomonadati</taxon>
        <taxon>Pseudomonadota</taxon>
        <taxon>Gammaproteobacteria</taxon>
        <taxon>Enterobacterales</taxon>
        <taxon>Morganellaceae</taxon>
        <taxon>Photorhabdus</taxon>
    </lineage>
</organism>
<evidence type="ECO:0008006" key="4">
    <source>
        <dbReference type="Google" id="ProtNLM"/>
    </source>
</evidence>
<name>A0ABX0B0V6_9GAMM</name>
<dbReference type="EMBL" id="WSFE01000002">
    <property type="protein sequence ID" value="NDL23950.1"/>
    <property type="molecule type" value="Genomic_DNA"/>
</dbReference>
<sequence length="45" mass="5128">MNLNQTLIEHLTVVKETRSDINRQYELIDVIFLVISAILAGAEGW</sequence>
<evidence type="ECO:0000313" key="3">
    <source>
        <dbReference type="Proteomes" id="UP000470051"/>
    </source>
</evidence>
<gene>
    <name evidence="1" type="ORF">GPY42_01620</name>
    <name evidence="2" type="ORF">GPY42_08055</name>
</gene>
<dbReference type="Proteomes" id="UP000470051">
    <property type="component" value="Unassembled WGS sequence"/>
</dbReference>
<proteinExistence type="predicted"/>
<evidence type="ECO:0000313" key="1">
    <source>
        <dbReference type="EMBL" id="NDL23950.1"/>
    </source>
</evidence>
<feature type="non-terminal residue" evidence="2">
    <location>
        <position position="45"/>
    </location>
</feature>
<comment type="caution">
    <text evidence="2">The sequence shown here is derived from an EMBL/GenBank/DDBJ whole genome shotgun (WGS) entry which is preliminary data.</text>
</comment>
<protein>
    <recommendedName>
        <fullName evidence="4">H repeat-associated protein N-terminal domain-containing protein</fullName>
    </recommendedName>
</protein>
<dbReference type="EMBL" id="WSFE01000009">
    <property type="protein sequence ID" value="NDL25138.1"/>
    <property type="molecule type" value="Genomic_DNA"/>
</dbReference>
<evidence type="ECO:0000313" key="2">
    <source>
        <dbReference type="EMBL" id="NDL25138.1"/>
    </source>
</evidence>